<evidence type="ECO:0000256" key="1">
    <source>
        <dbReference type="SAM" id="MobiDB-lite"/>
    </source>
</evidence>
<feature type="compositionally biased region" description="Basic residues" evidence="1">
    <location>
        <begin position="92"/>
        <end position="105"/>
    </location>
</feature>
<protein>
    <submittedName>
        <fullName evidence="2">Uncharacterized protein</fullName>
    </submittedName>
</protein>
<name>A0A7Y4GXX9_9BRAD</name>
<dbReference type="RefSeq" id="WP_171582916.1">
    <property type="nucleotide sequence ID" value="NZ_JAAVLX010000011.1"/>
</dbReference>
<keyword evidence="3" id="KW-1185">Reference proteome</keyword>
<organism evidence="2 3">
    <name type="scientific">Bradyrhizobium australiense</name>
    <dbReference type="NCBI Taxonomy" id="2721161"/>
    <lineage>
        <taxon>Bacteria</taxon>
        <taxon>Pseudomonadati</taxon>
        <taxon>Pseudomonadota</taxon>
        <taxon>Alphaproteobacteria</taxon>
        <taxon>Hyphomicrobiales</taxon>
        <taxon>Nitrobacteraceae</taxon>
        <taxon>Bradyrhizobium</taxon>
    </lineage>
</organism>
<dbReference type="AlphaFoldDB" id="A0A7Y4GXX9"/>
<feature type="region of interest" description="Disordered" evidence="1">
    <location>
        <begin position="71"/>
        <end position="127"/>
    </location>
</feature>
<dbReference type="EMBL" id="JAAVLX010000011">
    <property type="protein sequence ID" value="NOJ43717.1"/>
    <property type="molecule type" value="Genomic_DNA"/>
</dbReference>
<dbReference type="Proteomes" id="UP000544122">
    <property type="component" value="Unassembled WGS sequence"/>
</dbReference>
<feature type="region of interest" description="Disordered" evidence="1">
    <location>
        <begin position="1"/>
        <end position="51"/>
    </location>
</feature>
<reference evidence="2 3" key="1">
    <citation type="submission" date="2020-03" db="EMBL/GenBank/DDBJ databases">
        <title>Bradyrhizobium diversity isolated from nodules of Indigofera sp.</title>
        <authorList>
            <person name="Klepa M."/>
            <person name="Helene L."/>
            <person name="Hungria M."/>
        </authorList>
    </citation>
    <scope>NUCLEOTIDE SEQUENCE [LARGE SCALE GENOMIC DNA]</scope>
    <source>
        <strain evidence="2 3">WSM 1791</strain>
    </source>
</reference>
<evidence type="ECO:0000313" key="2">
    <source>
        <dbReference type="EMBL" id="NOJ43717.1"/>
    </source>
</evidence>
<evidence type="ECO:0000313" key="3">
    <source>
        <dbReference type="Proteomes" id="UP000544122"/>
    </source>
</evidence>
<sequence length="301" mass="33076">MRNFLTLSKMRSGSSTAARPKGGEKSAFQKFPPRSVDDMLVASKNRPSRAQLLSKKVKKLSNANLGRSIKFRQLPTRDPTGRSESSCAPRKSPFHVRALRAHRRVAQPGRSQLHGGKKHGPSVEKPATALNDVIAKSLEIIDQVMLEAQQFTQRPTEVSSQGSASKQPVPIEPAFEIICRPAQPIGIADAVKSPSWFRGSVQSCAPVVDVTDAMLKKTRSDQVRITAPKLELAIAEAAKRAGPSCAEFVGVVVQHVKPKSPFDPNWTLRGVKFGRSDRTAVNKALKTILERMQREFRLSDE</sequence>
<comment type="caution">
    <text evidence="2">The sequence shown here is derived from an EMBL/GenBank/DDBJ whole genome shotgun (WGS) entry which is preliminary data.</text>
</comment>
<accession>A0A7Y4GXX9</accession>
<feature type="compositionally biased region" description="Polar residues" evidence="1">
    <location>
        <begin position="1"/>
        <end position="17"/>
    </location>
</feature>
<proteinExistence type="predicted"/>
<gene>
    <name evidence="2" type="ORF">HCN58_29855</name>
</gene>